<sequence>MDTIATSSRYGSLKPRAVSCVDCKGPSVQGNDDENKMTSRKEKDPHVSRRVMRIKSWREQHVMDTRLDRRGIGDRFWIGWPIDLVPRRPQLARCSFLTNSP</sequence>
<dbReference type="AlphaFoldDB" id="A0A1R3JLC7"/>
<reference evidence="2 3" key="1">
    <citation type="submission" date="2013-09" db="EMBL/GenBank/DDBJ databases">
        <title>Corchorus capsularis genome sequencing.</title>
        <authorList>
            <person name="Alam M."/>
            <person name="Haque M.S."/>
            <person name="Islam M.S."/>
            <person name="Emdad E.M."/>
            <person name="Islam M.M."/>
            <person name="Ahmed B."/>
            <person name="Halim A."/>
            <person name="Hossen Q.M.M."/>
            <person name="Hossain M.Z."/>
            <person name="Ahmed R."/>
            <person name="Khan M.M."/>
            <person name="Islam R."/>
            <person name="Rashid M.M."/>
            <person name="Khan S.A."/>
            <person name="Rahman M.S."/>
            <person name="Alam M."/>
        </authorList>
    </citation>
    <scope>NUCLEOTIDE SEQUENCE [LARGE SCALE GENOMIC DNA]</scope>
    <source>
        <strain evidence="3">cv. CVL-1</strain>
        <tissue evidence="2">Whole seedling</tissue>
    </source>
</reference>
<dbReference type="Proteomes" id="UP000188268">
    <property type="component" value="Unassembled WGS sequence"/>
</dbReference>
<feature type="compositionally biased region" description="Basic and acidic residues" evidence="1">
    <location>
        <begin position="33"/>
        <end position="47"/>
    </location>
</feature>
<evidence type="ECO:0000256" key="1">
    <source>
        <dbReference type="SAM" id="MobiDB-lite"/>
    </source>
</evidence>
<keyword evidence="3" id="KW-1185">Reference proteome</keyword>
<organism evidence="2 3">
    <name type="scientific">Corchorus capsularis</name>
    <name type="common">Jute</name>
    <dbReference type="NCBI Taxonomy" id="210143"/>
    <lineage>
        <taxon>Eukaryota</taxon>
        <taxon>Viridiplantae</taxon>
        <taxon>Streptophyta</taxon>
        <taxon>Embryophyta</taxon>
        <taxon>Tracheophyta</taxon>
        <taxon>Spermatophyta</taxon>
        <taxon>Magnoliopsida</taxon>
        <taxon>eudicotyledons</taxon>
        <taxon>Gunneridae</taxon>
        <taxon>Pentapetalae</taxon>
        <taxon>rosids</taxon>
        <taxon>malvids</taxon>
        <taxon>Malvales</taxon>
        <taxon>Malvaceae</taxon>
        <taxon>Grewioideae</taxon>
        <taxon>Apeibeae</taxon>
        <taxon>Corchorus</taxon>
    </lineage>
</organism>
<dbReference type="EMBL" id="AWWV01007604">
    <property type="protein sequence ID" value="OMO95689.1"/>
    <property type="molecule type" value="Genomic_DNA"/>
</dbReference>
<comment type="caution">
    <text evidence="2">The sequence shown here is derived from an EMBL/GenBank/DDBJ whole genome shotgun (WGS) entry which is preliminary data.</text>
</comment>
<protein>
    <submittedName>
        <fullName evidence="2">Uncharacterized protein</fullName>
    </submittedName>
</protein>
<evidence type="ECO:0000313" key="3">
    <source>
        <dbReference type="Proteomes" id="UP000188268"/>
    </source>
</evidence>
<feature type="region of interest" description="Disordered" evidence="1">
    <location>
        <begin position="25"/>
        <end position="48"/>
    </location>
</feature>
<dbReference type="Gramene" id="OMO95689">
    <property type="protein sequence ID" value="OMO95689"/>
    <property type="gene ID" value="CCACVL1_05303"/>
</dbReference>
<evidence type="ECO:0000313" key="2">
    <source>
        <dbReference type="EMBL" id="OMO95689.1"/>
    </source>
</evidence>
<accession>A0A1R3JLC7</accession>
<gene>
    <name evidence="2" type="ORF">CCACVL1_05303</name>
</gene>
<name>A0A1R3JLC7_COCAP</name>
<proteinExistence type="predicted"/>